<dbReference type="GO" id="GO:0005829">
    <property type="term" value="C:cytosol"/>
    <property type="evidence" value="ECO:0007669"/>
    <property type="project" value="TreeGrafter"/>
</dbReference>
<organism evidence="13 14">
    <name type="scientific">Buttiauxella agrestis ATCC 33320</name>
    <dbReference type="NCBI Taxonomy" id="1006004"/>
    <lineage>
        <taxon>Bacteria</taxon>
        <taxon>Pseudomonadati</taxon>
        <taxon>Pseudomonadota</taxon>
        <taxon>Gammaproteobacteria</taxon>
        <taxon>Enterobacterales</taxon>
        <taxon>Enterobacteriaceae</taxon>
        <taxon>Buttiauxella</taxon>
    </lineage>
</organism>
<dbReference type="NCBIfam" id="NF004761">
    <property type="entry name" value="PRK06092.1"/>
    <property type="match status" value="1"/>
</dbReference>
<dbReference type="SUPFAM" id="SSF56752">
    <property type="entry name" value="D-aminoacid aminotransferase-like PLP-dependent enzymes"/>
    <property type="match status" value="1"/>
</dbReference>
<dbReference type="InterPro" id="IPR036038">
    <property type="entry name" value="Aminotransferase-like"/>
</dbReference>
<keyword evidence="14" id="KW-1185">Reference proteome</keyword>
<sequence>MYLINGERTETLAANDRAVQFGDGCFTTSRVSDGQVRFLEQHLIRLQQACEKLLIPFADWSRLKSEMQQLAATQQQAVLKVVITRGSGGRGYSAANCQQPTRILSVSAFPSFYPQWREEGISLALSPIQLGINPHLAGIKHLNRLEQVLIRTHLEQTQAQEALVLDSDGWLTECCAANLFWRKGTQVFTPYVDKSGVNGTMRQHIISCLAGSAWQLTQVRERVDTLAQADEVLICNALMPVVPVKQAESWQFESRELYQFLAPLCE</sequence>
<comment type="function">
    <text evidence="10">Involved in the biosynthesis of p-aminobenzoate (PABA), a precursor of tetrahydrofolate. Converts 4-amino-4-deoxychorismate into 4-aminobenzoate (PABA) and pyruvate.</text>
</comment>
<reference evidence="13 14" key="1">
    <citation type="submission" date="2014-05" db="EMBL/GenBank/DDBJ databases">
        <title>ATOL: Assembling a taxonomically balanced genome-scale reconstruction of the evolutionary history of the Enterobacteriaceae.</title>
        <authorList>
            <person name="Plunkett G.III."/>
            <person name="Neeno-Eckwall E.C."/>
            <person name="Glasner J.D."/>
            <person name="Perna N.T."/>
        </authorList>
    </citation>
    <scope>NUCLEOTIDE SEQUENCE [LARGE SCALE GENOMIC DNA]</scope>
    <source>
        <strain evidence="13 14">ATCC 33320</strain>
    </source>
</reference>
<dbReference type="Gene3D" id="3.30.470.10">
    <property type="match status" value="1"/>
</dbReference>
<dbReference type="InterPro" id="IPR043132">
    <property type="entry name" value="BCAT-like_C"/>
</dbReference>
<dbReference type="Gene3D" id="3.20.10.10">
    <property type="entry name" value="D-amino Acid Aminotransferase, subunit A, domain 2"/>
    <property type="match status" value="1"/>
</dbReference>
<name>A0A085GH94_9ENTR</name>
<dbReference type="GO" id="GO:0008153">
    <property type="term" value="P:4-aminobenzoate biosynthetic process"/>
    <property type="evidence" value="ECO:0007669"/>
    <property type="project" value="UniProtKB-UniRule"/>
</dbReference>
<dbReference type="FunFam" id="3.30.470.10:FF:000007">
    <property type="entry name" value="Aminodeoxychorismate lyase"/>
    <property type="match status" value="1"/>
</dbReference>
<dbReference type="PANTHER" id="PTHR42743">
    <property type="entry name" value="AMINO-ACID AMINOTRANSFERASE"/>
    <property type="match status" value="1"/>
</dbReference>
<protein>
    <recommendedName>
        <fullName evidence="11 12">Aminodeoxychorismate lyase</fullName>
        <ecNumber evidence="8 12">4.1.3.38</ecNumber>
    </recommendedName>
</protein>
<evidence type="ECO:0000256" key="6">
    <source>
        <dbReference type="ARBA" id="ARBA00023239"/>
    </source>
</evidence>
<evidence type="ECO:0000256" key="3">
    <source>
        <dbReference type="ARBA" id="ARBA00011738"/>
    </source>
</evidence>
<dbReference type="RefSeq" id="WP_034494547.1">
    <property type="nucleotide sequence ID" value="NZ_JMPI01000022.1"/>
</dbReference>
<dbReference type="OrthoDB" id="9805628at2"/>
<dbReference type="FunFam" id="3.20.10.10:FF:000002">
    <property type="entry name" value="D-alanine aminotransferase"/>
    <property type="match status" value="1"/>
</dbReference>
<dbReference type="Proteomes" id="UP000028653">
    <property type="component" value="Unassembled WGS sequence"/>
</dbReference>
<dbReference type="STRING" id="1006004.GBAG_1465"/>
<dbReference type="GO" id="GO:0008696">
    <property type="term" value="F:4-amino-4-deoxychorismate lyase activity"/>
    <property type="evidence" value="ECO:0007669"/>
    <property type="project" value="UniProtKB-UniRule"/>
</dbReference>
<comment type="cofactor">
    <cofactor evidence="1">
        <name>pyridoxal 5'-phosphate</name>
        <dbReference type="ChEBI" id="CHEBI:597326"/>
    </cofactor>
</comment>
<evidence type="ECO:0000256" key="7">
    <source>
        <dbReference type="ARBA" id="ARBA00035633"/>
    </source>
</evidence>
<evidence type="ECO:0000256" key="1">
    <source>
        <dbReference type="ARBA" id="ARBA00001933"/>
    </source>
</evidence>
<dbReference type="CDD" id="cd01559">
    <property type="entry name" value="ADCL_like"/>
    <property type="match status" value="1"/>
</dbReference>
<dbReference type="eggNOG" id="COG0115">
    <property type="taxonomic scope" value="Bacteria"/>
</dbReference>
<proteinExistence type="inferred from homology"/>
<evidence type="ECO:0000256" key="4">
    <source>
        <dbReference type="ARBA" id="ARBA00022898"/>
    </source>
</evidence>
<accession>A0A085GH94</accession>
<comment type="pathway">
    <text evidence="7">Cofactor biosynthesis; tetrahydrofolate biosynthesis; 4-aminobenzoate from chorismate: step 2/2.</text>
</comment>
<comment type="caution">
    <text evidence="13">The sequence shown here is derived from an EMBL/GenBank/DDBJ whole genome shotgun (WGS) entry which is preliminary data.</text>
</comment>
<evidence type="ECO:0000256" key="9">
    <source>
        <dbReference type="ARBA" id="ARBA00049529"/>
    </source>
</evidence>
<keyword evidence="6 13" id="KW-0456">Lyase</keyword>
<dbReference type="GO" id="GO:0030170">
    <property type="term" value="F:pyridoxal phosphate binding"/>
    <property type="evidence" value="ECO:0007669"/>
    <property type="project" value="InterPro"/>
</dbReference>
<dbReference type="EMBL" id="JMPI01000022">
    <property type="protein sequence ID" value="KFC83089.1"/>
    <property type="molecule type" value="Genomic_DNA"/>
</dbReference>
<dbReference type="InterPro" id="IPR050571">
    <property type="entry name" value="Class-IV_PLP-Dep_Aminotrnsfr"/>
</dbReference>
<dbReference type="AlphaFoldDB" id="A0A085GH94"/>
<evidence type="ECO:0000256" key="5">
    <source>
        <dbReference type="ARBA" id="ARBA00022909"/>
    </source>
</evidence>
<dbReference type="Pfam" id="PF01063">
    <property type="entry name" value="Aminotran_4"/>
    <property type="match status" value="1"/>
</dbReference>
<keyword evidence="4" id="KW-0663">Pyridoxal phosphate</keyword>
<evidence type="ECO:0000313" key="14">
    <source>
        <dbReference type="Proteomes" id="UP000028653"/>
    </source>
</evidence>
<comment type="catalytic activity">
    <reaction evidence="9">
        <text>4-amino-4-deoxychorismate = 4-aminobenzoate + pyruvate + H(+)</text>
        <dbReference type="Rhea" id="RHEA:16201"/>
        <dbReference type="ChEBI" id="CHEBI:15361"/>
        <dbReference type="ChEBI" id="CHEBI:15378"/>
        <dbReference type="ChEBI" id="CHEBI:17836"/>
        <dbReference type="ChEBI" id="CHEBI:58406"/>
        <dbReference type="EC" id="4.1.3.38"/>
    </reaction>
</comment>
<dbReference type="InterPro" id="IPR043131">
    <property type="entry name" value="BCAT-like_N"/>
</dbReference>
<comment type="similarity">
    <text evidence="2">Belongs to the class-IV pyridoxal-phosphate-dependent aminotransferase family.</text>
</comment>
<gene>
    <name evidence="13" type="primary">pabC</name>
    <name evidence="13" type="ORF">GBAG_1465</name>
</gene>
<keyword evidence="5" id="KW-0289">Folate biosynthesis</keyword>
<evidence type="ECO:0000256" key="10">
    <source>
        <dbReference type="ARBA" id="ARBA00054027"/>
    </source>
</evidence>
<comment type="subunit">
    <text evidence="3">Homodimer.</text>
</comment>
<dbReference type="NCBIfam" id="TIGR03461">
    <property type="entry name" value="pabC_Proteo"/>
    <property type="match status" value="1"/>
</dbReference>
<dbReference type="InterPro" id="IPR001544">
    <property type="entry name" value="Aminotrans_IV"/>
</dbReference>
<dbReference type="GO" id="GO:0046656">
    <property type="term" value="P:folic acid biosynthetic process"/>
    <property type="evidence" value="ECO:0007669"/>
    <property type="project" value="UniProtKB-KW"/>
</dbReference>
<dbReference type="InterPro" id="IPR017824">
    <property type="entry name" value="Aminodeoxychorismate_lyase_IV"/>
</dbReference>
<dbReference type="PANTHER" id="PTHR42743:SF2">
    <property type="entry name" value="AMINODEOXYCHORISMATE LYASE"/>
    <property type="match status" value="1"/>
</dbReference>
<evidence type="ECO:0000256" key="11">
    <source>
        <dbReference type="ARBA" id="ARBA00069174"/>
    </source>
</evidence>
<evidence type="ECO:0000256" key="12">
    <source>
        <dbReference type="NCBIfam" id="TIGR03461"/>
    </source>
</evidence>
<evidence type="ECO:0000256" key="2">
    <source>
        <dbReference type="ARBA" id="ARBA00009320"/>
    </source>
</evidence>
<evidence type="ECO:0000256" key="8">
    <source>
        <dbReference type="ARBA" id="ARBA00035676"/>
    </source>
</evidence>
<dbReference type="EC" id="4.1.3.38" evidence="8 12"/>
<evidence type="ECO:0000313" key="13">
    <source>
        <dbReference type="EMBL" id="KFC83089.1"/>
    </source>
</evidence>